<protein>
    <submittedName>
        <fullName evidence="1">Uncharacterized protein</fullName>
    </submittedName>
</protein>
<accession>A0A117E3W0</accession>
<organism evidence="1 2">
    <name type="scientific">Aspergillus niger</name>
    <dbReference type="NCBI Taxonomy" id="5061"/>
    <lineage>
        <taxon>Eukaryota</taxon>
        <taxon>Fungi</taxon>
        <taxon>Dikarya</taxon>
        <taxon>Ascomycota</taxon>
        <taxon>Pezizomycotina</taxon>
        <taxon>Eurotiomycetes</taxon>
        <taxon>Eurotiomycetidae</taxon>
        <taxon>Eurotiales</taxon>
        <taxon>Aspergillaceae</taxon>
        <taxon>Aspergillus</taxon>
        <taxon>Aspergillus subgen. Circumdati</taxon>
    </lineage>
</organism>
<dbReference type="Proteomes" id="UP000068243">
    <property type="component" value="Unassembled WGS sequence"/>
</dbReference>
<dbReference type="EMBL" id="BCMY01000054">
    <property type="protein sequence ID" value="GAQ47708.1"/>
    <property type="molecule type" value="Genomic_DNA"/>
</dbReference>
<comment type="caution">
    <text evidence="1">The sequence shown here is derived from an EMBL/GenBank/DDBJ whole genome shotgun (WGS) entry which is preliminary data.</text>
</comment>
<proteinExistence type="predicted"/>
<name>A0A117E3W0_ASPNG</name>
<gene>
    <name evidence="1" type="ORF">ABL_10369</name>
</gene>
<dbReference type="OrthoDB" id="2883672at2759"/>
<dbReference type="AlphaFoldDB" id="A0A117E3W0"/>
<sequence>MSGQSKEYADIMGRETSFGTFLFIPQWFSTLRLGSVGYFDRTGEWNEITNLLEKGQAEKDGFKPFSHDLKLRDVRETHWQAGSAETETGRSSRLTTEASGAIAAAPVEASVQVKTSSSTTGSAALITSSVVRNYRFQGDFKGPIKDWVEDNAKALVERRSDIETQGLWAVMGTWVTDECAIKMTSGKGQEIDVSFDLGATGIGKLGAGAGAFDKLKREGWWTYPKNEVFPGCSSTILLLDTDGMQKSQGYVVSFAGVEYSLRSLHKLRSTPLKVYNETISLPPKRDQPGSAENEHRMALLLKLAQLHQIEDKEEKEAELRRLAEEYPEIHDLHSKSQ</sequence>
<evidence type="ECO:0000313" key="1">
    <source>
        <dbReference type="EMBL" id="GAQ47708.1"/>
    </source>
</evidence>
<evidence type="ECO:0000313" key="2">
    <source>
        <dbReference type="Proteomes" id="UP000068243"/>
    </source>
</evidence>
<dbReference type="OMA" id="HERYYHK"/>
<reference evidence="2" key="1">
    <citation type="journal article" date="2016" name="Genome Announc.">
        <title>Draft genome sequence of Aspergillus niger strain An76.</title>
        <authorList>
            <person name="Gong W."/>
            <person name="Cheng Z."/>
            <person name="Zhang H."/>
            <person name="Liu L."/>
            <person name="Gao P."/>
            <person name="Wang L."/>
        </authorList>
    </citation>
    <scope>NUCLEOTIDE SEQUENCE [LARGE SCALE GENOMIC DNA]</scope>
    <source>
        <strain evidence="2">An76</strain>
    </source>
</reference>